<accession>A0ABS5YCX1</accession>
<dbReference type="PANTHER" id="PTHR39203:SF1">
    <property type="entry name" value="CYTOPLASMIC PROTEIN"/>
    <property type="match status" value="1"/>
</dbReference>
<dbReference type="EMBL" id="JAFJYC010000001">
    <property type="protein sequence ID" value="MBT9432557.1"/>
    <property type="molecule type" value="Genomic_DNA"/>
</dbReference>
<comment type="caution">
    <text evidence="2">The sequence shown here is derived from an EMBL/GenBank/DDBJ whole genome shotgun (WGS) entry which is preliminary data.</text>
</comment>
<dbReference type="Pfam" id="PF04266">
    <property type="entry name" value="ASCH"/>
    <property type="match status" value="1"/>
</dbReference>
<evidence type="ECO:0000259" key="1">
    <source>
        <dbReference type="SMART" id="SM01022"/>
    </source>
</evidence>
<dbReference type="InterPro" id="IPR007374">
    <property type="entry name" value="ASCH_domain"/>
</dbReference>
<sequence length="140" mass="15200">MENNLKENAALAAKYPGAAFWAFGDSADMADELGTLVAGGIKTATCSALEAYRQDAASPRIGDYSVILDGRERPLAVIRPTALRLVHFCDVTAAMAAKEGEGDLSLAYWRDAHRAFFTRAGRWSEEMALVVEEFVVVETL</sequence>
<dbReference type="CDD" id="cd06553">
    <property type="entry name" value="ASCH_Ef3133_like"/>
    <property type="match status" value="1"/>
</dbReference>
<dbReference type="Proteomes" id="UP000811282">
    <property type="component" value="Unassembled WGS sequence"/>
</dbReference>
<reference evidence="2 3" key="1">
    <citation type="journal article" date="2021" name="Genome Biol. Evol.">
        <title>The evolution of interdependence in a four-way mealybug symbiosis.</title>
        <authorList>
            <person name="Garber A.I."/>
            <person name="Kupper M."/>
            <person name="Laetsch D.R."/>
            <person name="Weldon S.R."/>
            <person name="Ladinsky M.S."/>
            <person name="Bjorkman P.J."/>
            <person name="McCutcheon J.P."/>
        </authorList>
    </citation>
    <scope>NUCLEOTIDE SEQUENCE [LARGE SCALE GENOMIC DNA]</scope>
    <source>
        <strain evidence="2">SOD</strain>
    </source>
</reference>
<keyword evidence="3" id="KW-1185">Reference proteome</keyword>
<evidence type="ECO:0000313" key="3">
    <source>
        <dbReference type="Proteomes" id="UP000811282"/>
    </source>
</evidence>
<feature type="domain" description="ASCH" evidence="1">
    <location>
        <begin position="21"/>
        <end position="138"/>
    </location>
</feature>
<gene>
    <name evidence="2" type="ORF">JZM24_11300</name>
</gene>
<organism evidence="2 3">
    <name type="scientific">Candidatus Sodalis endolongispinus</name>
    <dbReference type="NCBI Taxonomy" id="2812662"/>
    <lineage>
        <taxon>Bacteria</taxon>
        <taxon>Pseudomonadati</taxon>
        <taxon>Pseudomonadota</taxon>
        <taxon>Gammaproteobacteria</taxon>
        <taxon>Enterobacterales</taxon>
        <taxon>Bruguierivoracaceae</taxon>
        <taxon>Sodalis</taxon>
    </lineage>
</organism>
<dbReference type="PIRSF" id="PIRSF021320">
    <property type="entry name" value="DUF984"/>
    <property type="match status" value="1"/>
</dbReference>
<dbReference type="SMART" id="SM01022">
    <property type="entry name" value="ASCH"/>
    <property type="match status" value="1"/>
</dbReference>
<name>A0ABS5YCX1_9GAMM</name>
<dbReference type="Gene3D" id="3.10.400.10">
    <property type="entry name" value="Sulfate adenylyltransferase"/>
    <property type="match status" value="1"/>
</dbReference>
<evidence type="ECO:0000313" key="2">
    <source>
        <dbReference type="EMBL" id="MBT9432557.1"/>
    </source>
</evidence>
<protein>
    <submittedName>
        <fullName evidence="2">ASCH domain-containing protein</fullName>
    </submittedName>
</protein>
<dbReference type="RefSeq" id="WP_215669690.1">
    <property type="nucleotide sequence ID" value="NZ_JAFJYC010000001.1"/>
</dbReference>
<dbReference type="SUPFAM" id="SSF88697">
    <property type="entry name" value="PUA domain-like"/>
    <property type="match status" value="1"/>
</dbReference>
<proteinExistence type="predicted"/>
<dbReference type="InterPro" id="IPR015947">
    <property type="entry name" value="PUA-like_sf"/>
</dbReference>
<dbReference type="InterPro" id="IPR009326">
    <property type="entry name" value="DUF984"/>
</dbReference>
<dbReference type="PANTHER" id="PTHR39203">
    <property type="entry name" value="CYTOPLASMIC PROTEIN-RELATED"/>
    <property type="match status" value="1"/>
</dbReference>